<dbReference type="AlphaFoldDB" id="A0A2S9QH01"/>
<evidence type="ECO:0000313" key="3">
    <source>
        <dbReference type="Proteomes" id="UP000237682"/>
    </source>
</evidence>
<comment type="caution">
    <text evidence="2">The sequence shown here is derived from an EMBL/GenBank/DDBJ whole genome shotgun (WGS) entry which is preliminary data.</text>
</comment>
<evidence type="ECO:0000256" key="1">
    <source>
        <dbReference type="SAM" id="SignalP"/>
    </source>
</evidence>
<feature type="signal peptide" evidence="1">
    <location>
        <begin position="1"/>
        <end position="29"/>
    </location>
</feature>
<organism evidence="2 3">
    <name type="scientific">Labrys okinawensis</name>
    <dbReference type="NCBI Taxonomy" id="346911"/>
    <lineage>
        <taxon>Bacteria</taxon>
        <taxon>Pseudomonadati</taxon>
        <taxon>Pseudomonadota</taxon>
        <taxon>Alphaproteobacteria</taxon>
        <taxon>Hyphomicrobiales</taxon>
        <taxon>Xanthobacteraceae</taxon>
        <taxon>Labrys</taxon>
    </lineage>
</organism>
<accession>A0A2S9QH01</accession>
<dbReference type="RefSeq" id="WP_105860974.1">
    <property type="nucleotide sequence ID" value="NZ_PUEJ01000002.1"/>
</dbReference>
<protein>
    <submittedName>
        <fullName evidence="2">Sulfur globule protein</fullName>
    </submittedName>
</protein>
<reference evidence="2 3" key="1">
    <citation type="submission" date="2018-02" db="EMBL/GenBank/DDBJ databases">
        <title>Whole genome sequencing of endophytic bacterium.</title>
        <authorList>
            <person name="Eedara R."/>
            <person name="Podile A.R."/>
        </authorList>
    </citation>
    <scope>NUCLEOTIDE SEQUENCE [LARGE SCALE GENOMIC DNA]</scope>
    <source>
        <strain evidence="2 3">RP1T</strain>
    </source>
</reference>
<feature type="chain" id="PRO_5015436751" evidence="1">
    <location>
        <begin position="30"/>
        <end position="91"/>
    </location>
</feature>
<keyword evidence="1" id="KW-0732">Signal</keyword>
<name>A0A2S9QH01_9HYPH</name>
<dbReference type="EMBL" id="PUEJ01000002">
    <property type="protein sequence ID" value="PRH88623.1"/>
    <property type="molecule type" value="Genomic_DNA"/>
</dbReference>
<proteinExistence type="predicted"/>
<keyword evidence="3" id="KW-1185">Reference proteome</keyword>
<dbReference type="Proteomes" id="UP000237682">
    <property type="component" value="Unassembled WGS sequence"/>
</dbReference>
<sequence>MTISGLKLRYLLLGAVLGAAALAPLPASAQYGGGGYGGGGYDSGGYDDDDYGGGYRRQYRPRCYYRVVRVYDDYYGRYVKRRQRVCERSGY</sequence>
<evidence type="ECO:0000313" key="2">
    <source>
        <dbReference type="EMBL" id="PRH88623.1"/>
    </source>
</evidence>
<gene>
    <name evidence="2" type="ORF">C5L14_05160</name>
</gene>